<organism evidence="1 2">
    <name type="scientific">Oryza rufipogon</name>
    <name type="common">Brownbeard rice</name>
    <name type="synonym">Asian wild rice</name>
    <dbReference type="NCBI Taxonomy" id="4529"/>
    <lineage>
        <taxon>Eukaryota</taxon>
        <taxon>Viridiplantae</taxon>
        <taxon>Streptophyta</taxon>
        <taxon>Embryophyta</taxon>
        <taxon>Tracheophyta</taxon>
        <taxon>Spermatophyta</taxon>
        <taxon>Magnoliopsida</taxon>
        <taxon>Liliopsida</taxon>
        <taxon>Poales</taxon>
        <taxon>Poaceae</taxon>
        <taxon>BOP clade</taxon>
        <taxon>Oryzoideae</taxon>
        <taxon>Oryzeae</taxon>
        <taxon>Oryzinae</taxon>
        <taxon>Oryza</taxon>
    </lineage>
</organism>
<dbReference type="HOGENOM" id="CLU_1976241_0_0_1"/>
<sequence length="127" mass="14003">MDLSLRGEAEAAAVYRSNSKQFTIEVHHGGFFCGMGVNRSYVDGKLADLVAMLGYDAGPRLKVYWLLPGKNLVDGLRIVDSEVEINLAYLVAMLGYDAGPRLKVYWLLPGKNLVDGLRIVDSEVEIN</sequence>
<reference evidence="1" key="2">
    <citation type="submission" date="2015-06" db="UniProtKB">
        <authorList>
            <consortium name="EnsemblPlants"/>
        </authorList>
    </citation>
    <scope>IDENTIFICATION</scope>
</reference>
<dbReference type="Proteomes" id="UP000008022">
    <property type="component" value="Unassembled WGS sequence"/>
</dbReference>
<accession>A0A0E0QMY0</accession>
<keyword evidence="2" id="KW-1185">Reference proteome</keyword>
<proteinExistence type="predicted"/>
<dbReference type="Gramene" id="ORUFI09G00970.1">
    <property type="protein sequence ID" value="ORUFI09G00970.1"/>
    <property type="gene ID" value="ORUFI09G00970"/>
</dbReference>
<dbReference type="eggNOG" id="ENOG502R4NF">
    <property type="taxonomic scope" value="Eukaryota"/>
</dbReference>
<evidence type="ECO:0000313" key="1">
    <source>
        <dbReference type="EnsemblPlants" id="ORUFI09G00970.1"/>
    </source>
</evidence>
<evidence type="ECO:0000313" key="2">
    <source>
        <dbReference type="Proteomes" id="UP000008022"/>
    </source>
</evidence>
<reference evidence="2" key="1">
    <citation type="submission" date="2013-06" db="EMBL/GenBank/DDBJ databases">
        <authorList>
            <person name="Zhao Q."/>
        </authorList>
    </citation>
    <scope>NUCLEOTIDE SEQUENCE</scope>
    <source>
        <strain evidence="2">cv. W1943</strain>
    </source>
</reference>
<dbReference type="EnsemblPlants" id="ORUFI09G00970.1">
    <property type="protein sequence ID" value="ORUFI09G00970.1"/>
    <property type="gene ID" value="ORUFI09G00970"/>
</dbReference>
<dbReference type="AlphaFoldDB" id="A0A0E0QMY0"/>
<name>A0A0E0QMY0_ORYRU</name>
<protein>
    <submittedName>
        <fullName evidence="1">Uncharacterized protein</fullName>
    </submittedName>
</protein>